<keyword evidence="1" id="KW-0592">Phosphate transport</keyword>
<reference evidence="5 6" key="1">
    <citation type="submission" date="2016-07" db="EMBL/GenBank/DDBJ databases">
        <title>Draft genome of Scalindua rubra, obtained from a brine-seawater interface in the Red Sea, sheds light on salt adaptation in anammox bacteria.</title>
        <authorList>
            <person name="Speth D.R."/>
            <person name="Lagkouvardos I."/>
            <person name="Wang Y."/>
            <person name="Qian P.-Y."/>
            <person name="Dutilh B.E."/>
            <person name="Jetten M.S."/>
        </authorList>
    </citation>
    <scope>NUCLEOTIDE SEQUENCE [LARGE SCALE GENOMIC DNA]</scope>
    <source>
        <strain evidence="5">BSI-1</strain>
    </source>
</reference>
<dbReference type="PATRIC" id="fig|1872076.5.peg.4198"/>
<evidence type="ECO:0000259" key="4">
    <source>
        <dbReference type="PROSITE" id="PS50893"/>
    </source>
</evidence>
<keyword evidence="2" id="KW-0547">Nucleotide-binding</keyword>
<comment type="caution">
    <text evidence="5">The sequence shown here is derived from an EMBL/GenBank/DDBJ whole genome shotgun (WGS) entry which is preliminary data.</text>
</comment>
<dbReference type="PANTHER" id="PTHR43423:SF1">
    <property type="entry name" value="ABC TRANSPORTER I FAMILY MEMBER 17"/>
    <property type="match status" value="1"/>
</dbReference>
<dbReference type="Proteomes" id="UP000094056">
    <property type="component" value="Unassembled WGS sequence"/>
</dbReference>
<dbReference type="AlphaFoldDB" id="A0A1E3X6W4"/>
<dbReference type="Pfam" id="PF00005">
    <property type="entry name" value="ABC_tran"/>
    <property type="match status" value="1"/>
</dbReference>
<dbReference type="InterPro" id="IPR003593">
    <property type="entry name" value="AAA+_ATPase"/>
</dbReference>
<dbReference type="GO" id="GO:0005524">
    <property type="term" value="F:ATP binding"/>
    <property type="evidence" value="ECO:0007669"/>
    <property type="project" value="UniProtKB-KW"/>
</dbReference>
<evidence type="ECO:0000256" key="2">
    <source>
        <dbReference type="ARBA" id="ARBA00022741"/>
    </source>
</evidence>
<name>A0A1E3X6W4_9BACT</name>
<evidence type="ECO:0000256" key="3">
    <source>
        <dbReference type="ARBA" id="ARBA00022840"/>
    </source>
</evidence>
<feature type="domain" description="ABC transporter" evidence="4">
    <location>
        <begin position="23"/>
        <end position="268"/>
    </location>
</feature>
<gene>
    <name evidence="5" type="ORF">SCARUB_03522</name>
</gene>
<dbReference type="Gene3D" id="3.40.50.300">
    <property type="entry name" value="P-loop containing nucleotide triphosphate hydrolases"/>
    <property type="match status" value="1"/>
</dbReference>
<dbReference type="EMBL" id="MAYW01000124">
    <property type="protein sequence ID" value="ODS31355.1"/>
    <property type="molecule type" value="Genomic_DNA"/>
</dbReference>
<protein>
    <submittedName>
        <fullName evidence="5">ABC-type phosphate transport system ATPase component</fullName>
    </submittedName>
</protein>
<organism evidence="5 6">
    <name type="scientific">Candidatus Scalindua rubra</name>
    <dbReference type="NCBI Taxonomy" id="1872076"/>
    <lineage>
        <taxon>Bacteria</taxon>
        <taxon>Pseudomonadati</taxon>
        <taxon>Planctomycetota</taxon>
        <taxon>Candidatus Brocadiia</taxon>
        <taxon>Candidatus Brocadiales</taxon>
        <taxon>Candidatus Scalinduaceae</taxon>
        <taxon>Candidatus Scalindua</taxon>
    </lineage>
</organism>
<dbReference type="CDD" id="cd03260">
    <property type="entry name" value="ABC_PstB_phosphate_transporter"/>
    <property type="match status" value="1"/>
</dbReference>
<dbReference type="PROSITE" id="PS50893">
    <property type="entry name" value="ABC_TRANSPORTER_2"/>
    <property type="match status" value="1"/>
</dbReference>
<dbReference type="InterPro" id="IPR003439">
    <property type="entry name" value="ABC_transporter-like_ATP-bd"/>
</dbReference>
<proteinExistence type="predicted"/>
<dbReference type="SUPFAM" id="SSF52540">
    <property type="entry name" value="P-loop containing nucleoside triphosphate hydrolases"/>
    <property type="match status" value="1"/>
</dbReference>
<sequence>MIKIVNKLTYPEKELEESENIIIGIKDFNAWFNDFHVLKDVCVGFREKSINCIIGPSGSGKSTLIRSINRINDDVDGFIHQGDVLFNGHIHGRSIYHKDVDVNHLRTKVGMVFQKPCVFPKSIYENALLGVKYLKKLSKHEKLRIVEENLNAVSLWKEVSNRLHEKATTLSIGQQQRLCIARTLAVKPTVILLDEPTSSLDPVSTYAIEKLMLQLKEQYTIIFITHNIVQAKRIADYLVFMCEGQVIEEGTKEKLFSNPDKQQTKDYLSNEYCEC</sequence>
<dbReference type="SMART" id="SM00382">
    <property type="entry name" value="AAA"/>
    <property type="match status" value="1"/>
</dbReference>
<dbReference type="GO" id="GO:0035435">
    <property type="term" value="P:phosphate ion transmembrane transport"/>
    <property type="evidence" value="ECO:0007669"/>
    <property type="project" value="InterPro"/>
</dbReference>
<accession>A0A1E3X6W4</accession>
<evidence type="ECO:0000313" key="6">
    <source>
        <dbReference type="Proteomes" id="UP000094056"/>
    </source>
</evidence>
<dbReference type="PANTHER" id="PTHR43423">
    <property type="entry name" value="ABC TRANSPORTER I FAMILY MEMBER 17"/>
    <property type="match status" value="1"/>
</dbReference>
<dbReference type="InterPro" id="IPR027417">
    <property type="entry name" value="P-loop_NTPase"/>
</dbReference>
<dbReference type="InterPro" id="IPR005670">
    <property type="entry name" value="PstB-like"/>
</dbReference>
<keyword evidence="1" id="KW-0813">Transport</keyword>
<dbReference type="GO" id="GO:0016887">
    <property type="term" value="F:ATP hydrolysis activity"/>
    <property type="evidence" value="ECO:0007669"/>
    <property type="project" value="InterPro"/>
</dbReference>
<keyword evidence="3" id="KW-0067">ATP-binding</keyword>
<dbReference type="GO" id="GO:0005315">
    <property type="term" value="F:phosphate transmembrane transporter activity"/>
    <property type="evidence" value="ECO:0007669"/>
    <property type="project" value="InterPro"/>
</dbReference>
<dbReference type="GO" id="GO:0016020">
    <property type="term" value="C:membrane"/>
    <property type="evidence" value="ECO:0007669"/>
    <property type="project" value="InterPro"/>
</dbReference>
<evidence type="ECO:0000256" key="1">
    <source>
        <dbReference type="ARBA" id="ARBA00022592"/>
    </source>
</evidence>
<evidence type="ECO:0000313" key="5">
    <source>
        <dbReference type="EMBL" id="ODS31355.1"/>
    </source>
</evidence>